<evidence type="ECO:0000256" key="2">
    <source>
        <dbReference type="ARBA" id="ARBA00004496"/>
    </source>
</evidence>
<gene>
    <name evidence="9" type="primary">hisA</name>
    <name evidence="13" type="ORF">SAMN04488055_2864</name>
</gene>
<evidence type="ECO:0000259" key="12">
    <source>
        <dbReference type="PROSITE" id="PS51186"/>
    </source>
</evidence>
<feature type="active site" description="Proton acceptor" evidence="9">
    <location>
        <position position="151"/>
    </location>
</feature>
<dbReference type="UniPathway" id="UPA00031">
    <property type="reaction ID" value="UER00009"/>
</dbReference>
<dbReference type="SUPFAM" id="SSF55729">
    <property type="entry name" value="Acyl-CoA N-acyltransferases (Nat)"/>
    <property type="match status" value="1"/>
</dbReference>
<dbReference type="PROSITE" id="PS51186">
    <property type="entry name" value="GNAT"/>
    <property type="match status" value="1"/>
</dbReference>
<dbReference type="STRING" id="536979.SAMN04488055_2864"/>
<dbReference type="Gene3D" id="3.20.20.70">
    <property type="entry name" value="Aldolase class I"/>
    <property type="match status" value="1"/>
</dbReference>
<dbReference type="GO" id="GO:0016747">
    <property type="term" value="F:acyltransferase activity, transferring groups other than amino-acyl groups"/>
    <property type="evidence" value="ECO:0007669"/>
    <property type="project" value="InterPro"/>
</dbReference>
<dbReference type="EMBL" id="FSRA01000001">
    <property type="protein sequence ID" value="SIO08815.1"/>
    <property type="molecule type" value="Genomic_DNA"/>
</dbReference>
<name>A0A1N6GMT1_9BACT</name>
<evidence type="ECO:0000256" key="11">
    <source>
        <dbReference type="RuleBase" id="RU003658"/>
    </source>
</evidence>
<evidence type="ECO:0000256" key="6">
    <source>
        <dbReference type="ARBA" id="ARBA00022605"/>
    </source>
</evidence>
<dbReference type="Gene3D" id="3.40.630.30">
    <property type="match status" value="1"/>
</dbReference>
<keyword evidence="8 9" id="KW-0413">Isomerase</keyword>
<sequence>MSVNIRYITAEETLHLRRDMLYPGWGLDDVRISDDAEGLHFGVFEEKDLVTVVSLFFKGKRAQFRKLATVTNRQRKGYGSLLLKHLMEECRQRQMESLWCNARTTAESFYQQLGFKRSSELFYKDNIAYYKMEISLEPAAKKNFSIIPAIDIIGGKCVRLTQGDYEQKKIYNEHPLEVAKEFEESGITRLHLVDLDGAKKGAVVNWKVLEAIAGKTSMVVDFGGGIKSDADVRIVFEAGAAMATIGSVAVKQPELFFSWLQQYGADKMFLGADVKEEKIAVGGWLETTELSVYDFLKSNMARGVQEIFCTDIAKDGLLQGPSTELYKKIIKELPGIQLTASGGVSKIEDVYELQEAGLAGVIIGKAIYEGLITLAELKKFL</sequence>
<evidence type="ECO:0000313" key="14">
    <source>
        <dbReference type="Proteomes" id="UP000185003"/>
    </source>
</evidence>
<dbReference type="InterPro" id="IPR044524">
    <property type="entry name" value="Isoase_HisA-like"/>
</dbReference>
<dbReference type="HAMAP" id="MF_01014">
    <property type="entry name" value="HisA"/>
    <property type="match status" value="1"/>
</dbReference>
<dbReference type="InterPro" id="IPR000182">
    <property type="entry name" value="GNAT_dom"/>
</dbReference>
<dbReference type="InterPro" id="IPR023016">
    <property type="entry name" value="HisA/PriA"/>
</dbReference>
<dbReference type="InterPro" id="IPR006062">
    <property type="entry name" value="His_biosynth"/>
</dbReference>
<feature type="domain" description="N-acetyltransferase" evidence="12">
    <location>
        <begin position="3"/>
        <end position="137"/>
    </location>
</feature>
<dbReference type="SUPFAM" id="SSF51366">
    <property type="entry name" value="Ribulose-phoshate binding barrel"/>
    <property type="match status" value="1"/>
</dbReference>
<dbReference type="EC" id="5.3.1.16" evidence="9 11"/>
<evidence type="ECO:0000256" key="9">
    <source>
        <dbReference type="HAMAP-Rule" id="MF_01014"/>
    </source>
</evidence>
<dbReference type="InterPro" id="IPR011060">
    <property type="entry name" value="RibuloseP-bd_barrel"/>
</dbReference>
<evidence type="ECO:0000256" key="5">
    <source>
        <dbReference type="ARBA" id="ARBA00022490"/>
    </source>
</evidence>
<dbReference type="InterPro" id="IPR013785">
    <property type="entry name" value="Aldolase_TIM"/>
</dbReference>
<evidence type="ECO:0000256" key="10">
    <source>
        <dbReference type="RuleBase" id="RU003657"/>
    </source>
</evidence>
<dbReference type="GO" id="GO:0000162">
    <property type="term" value="P:L-tryptophan biosynthetic process"/>
    <property type="evidence" value="ECO:0007669"/>
    <property type="project" value="TreeGrafter"/>
</dbReference>
<evidence type="ECO:0000256" key="1">
    <source>
        <dbReference type="ARBA" id="ARBA00000901"/>
    </source>
</evidence>
<keyword evidence="6 9" id="KW-0028">Amino-acid biosynthesis</keyword>
<dbReference type="PANTHER" id="PTHR43090:SF2">
    <property type="entry name" value="1-(5-PHOSPHORIBOSYL)-5-[(5-PHOSPHORIBOSYLAMINO)METHYLIDENEAMINO] IMIDAZOLE-4-CARBOXAMIDE ISOMERASE"/>
    <property type="match status" value="1"/>
</dbReference>
<dbReference type="InterPro" id="IPR006063">
    <property type="entry name" value="HisA_bact_arch"/>
</dbReference>
<evidence type="ECO:0000256" key="3">
    <source>
        <dbReference type="ARBA" id="ARBA00005133"/>
    </source>
</evidence>
<comment type="catalytic activity">
    <reaction evidence="1 9 11">
        <text>1-(5-phospho-beta-D-ribosyl)-5-[(5-phospho-beta-D-ribosylamino)methylideneamino]imidazole-4-carboxamide = 5-[(5-phospho-1-deoxy-D-ribulos-1-ylimino)methylamino]-1-(5-phospho-beta-D-ribosyl)imidazole-4-carboxamide</text>
        <dbReference type="Rhea" id="RHEA:15469"/>
        <dbReference type="ChEBI" id="CHEBI:58435"/>
        <dbReference type="ChEBI" id="CHEBI:58525"/>
        <dbReference type="EC" id="5.3.1.16"/>
    </reaction>
</comment>
<dbReference type="Pfam" id="PF00977">
    <property type="entry name" value="His_biosynth"/>
    <property type="match status" value="1"/>
</dbReference>
<dbReference type="GO" id="GO:0000105">
    <property type="term" value="P:L-histidine biosynthetic process"/>
    <property type="evidence" value="ECO:0007669"/>
    <property type="project" value="UniProtKB-UniRule"/>
</dbReference>
<organism evidence="13 14">
    <name type="scientific">Chitinophaga niabensis</name>
    <dbReference type="NCBI Taxonomy" id="536979"/>
    <lineage>
        <taxon>Bacteria</taxon>
        <taxon>Pseudomonadati</taxon>
        <taxon>Bacteroidota</taxon>
        <taxon>Chitinophagia</taxon>
        <taxon>Chitinophagales</taxon>
        <taxon>Chitinophagaceae</taxon>
        <taxon>Chitinophaga</taxon>
    </lineage>
</organism>
<evidence type="ECO:0000313" key="13">
    <source>
        <dbReference type="EMBL" id="SIO08815.1"/>
    </source>
</evidence>
<reference evidence="13 14" key="1">
    <citation type="submission" date="2016-11" db="EMBL/GenBank/DDBJ databases">
        <authorList>
            <person name="Jaros S."/>
            <person name="Januszkiewicz K."/>
            <person name="Wedrychowicz H."/>
        </authorList>
    </citation>
    <scope>NUCLEOTIDE SEQUENCE [LARGE SCALE GENOMIC DNA]</scope>
    <source>
        <strain evidence="13 14">DSM 24787</strain>
    </source>
</reference>
<dbReference type="Pfam" id="PF13673">
    <property type="entry name" value="Acetyltransf_10"/>
    <property type="match status" value="1"/>
</dbReference>
<evidence type="ECO:0000256" key="4">
    <source>
        <dbReference type="ARBA" id="ARBA00009667"/>
    </source>
</evidence>
<dbReference type="NCBIfam" id="TIGR00007">
    <property type="entry name" value="1-(5-phosphoribosyl)-5-[(5-phosphoribosylamino)methylideneamino]imidazole-4-carboxamide isomerase"/>
    <property type="match status" value="1"/>
</dbReference>
<comment type="similarity">
    <text evidence="4 9 10">Belongs to the HisA/HisF family.</text>
</comment>
<comment type="pathway">
    <text evidence="3 9 11">Amino-acid biosynthesis; L-histidine biosynthesis; L-histidine from 5-phospho-alpha-D-ribose 1-diphosphate: step 4/9.</text>
</comment>
<dbReference type="Proteomes" id="UP000185003">
    <property type="component" value="Unassembled WGS sequence"/>
</dbReference>
<keyword evidence="14" id="KW-1185">Reference proteome</keyword>
<dbReference type="CDD" id="cd04732">
    <property type="entry name" value="HisA"/>
    <property type="match status" value="1"/>
</dbReference>
<dbReference type="GO" id="GO:0005737">
    <property type="term" value="C:cytoplasm"/>
    <property type="evidence" value="ECO:0007669"/>
    <property type="project" value="UniProtKB-SubCell"/>
</dbReference>
<accession>A0A1N6GMT1</accession>
<evidence type="ECO:0000256" key="8">
    <source>
        <dbReference type="ARBA" id="ARBA00023235"/>
    </source>
</evidence>
<keyword evidence="7 9" id="KW-0368">Histidine biosynthesis</keyword>
<dbReference type="PANTHER" id="PTHR43090">
    <property type="entry name" value="1-(5-PHOSPHORIBOSYL)-5-[(5-PHOSPHORIBOSYLAMINO)METHYLIDENEAMINO] IMIDAZOLE-4-CARBOXAMIDE ISOMERASE"/>
    <property type="match status" value="1"/>
</dbReference>
<protein>
    <recommendedName>
        <fullName evidence="9 11">1-(5-phosphoribosyl)-5-[(5-phosphoribosylamino)methylideneamino] imidazole-4-carboxamide isomerase</fullName>
        <ecNumber evidence="9 11">5.3.1.16</ecNumber>
    </recommendedName>
    <alternativeName>
        <fullName evidence="9">Phosphoribosylformimino-5-aminoimidazole carboxamide ribotide isomerase</fullName>
    </alternativeName>
</protein>
<dbReference type="GO" id="GO:0003949">
    <property type="term" value="F:1-(5-phosphoribosyl)-5-[(5-phosphoribosylamino)methylideneamino]imidazole-4-carboxamide isomerase activity"/>
    <property type="evidence" value="ECO:0007669"/>
    <property type="project" value="UniProtKB-UniRule"/>
</dbReference>
<proteinExistence type="inferred from homology"/>
<comment type="subcellular location">
    <subcellularLocation>
        <location evidence="2 9 11">Cytoplasm</location>
    </subcellularLocation>
</comment>
<dbReference type="RefSeq" id="WP_074239881.1">
    <property type="nucleotide sequence ID" value="NZ_FSRA01000001.1"/>
</dbReference>
<keyword evidence="5 9" id="KW-0963">Cytoplasm</keyword>
<dbReference type="AlphaFoldDB" id="A0A1N6GMT1"/>
<dbReference type="FunFam" id="3.20.20.70:FF:000009">
    <property type="entry name" value="1-(5-phosphoribosyl)-5-[(5-phosphoribosylamino)methylideneamino] imidazole-4-carboxamide isomerase"/>
    <property type="match status" value="1"/>
</dbReference>
<feature type="active site" description="Proton donor" evidence="9">
    <location>
        <position position="273"/>
    </location>
</feature>
<dbReference type="InterPro" id="IPR016181">
    <property type="entry name" value="Acyl_CoA_acyltransferase"/>
</dbReference>
<dbReference type="CDD" id="cd04301">
    <property type="entry name" value="NAT_SF"/>
    <property type="match status" value="1"/>
</dbReference>
<evidence type="ECO:0000256" key="7">
    <source>
        <dbReference type="ARBA" id="ARBA00023102"/>
    </source>
</evidence>